<evidence type="ECO:0000313" key="8">
    <source>
        <dbReference type="Proteomes" id="UP000199050"/>
    </source>
</evidence>
<keyword evidence="7" id="KW-0436">Ligase</keyword>
<keyword evidence="4 5" id="KW-0472">Membrane</keyword>
<dbReference type="PANTHER" id="PTHR37422">
    <property type="entry name" value="TEICHURONIC ACID BIOSYNTHESIS PROTEIN TUAE"/>
    <property type="match status" value="1"/>
</dbReference>
<dbReference type="GO" id="GO:0016020">
    <property type="term" value="C:membrane"/>
    <property type="evidence" value="ECO:0007669"/>
    <property type="project" value="UniProtKB-SubCell"/>
</dbReference>
<dbReference type="GO" id="GO:0016874">
    <property type="term" value="F:ligase activity"/>
    <property type="evidence" value="ECO:0007669"/>
    <property type="project" value="UniProtKB-KW"/>
</dbReference>
<dbReference type="Proteomes" id="UP000199050">
    <property type="component" value="Unassembled WGS sequence"/>
</dbReference>
<comment type="subcellular location">
    <subcellularLocation>
        <location evidence="1">Membrane</location>
        <topology evidence="1">Multi-pass membrane protein</topology>
    </subcellularLocation>
</comment>
<feature type="transmembrane region" description="Helical" evidence="5">
    <location>
        <begin position="157"/>
        <end position="176"/>
    </location>
</feature>
<keyword evidence="2 5" id="KW-0812">Transmembrane</keyword>
<evidence type="ECO:0000259" key="6">
    <source>
        <dbReference type="Pfam" id="PF04932"/>
    </source>
</evidence>
<accession>A0A1G8RNX1</accession>
<name>A0A1G8RNX1_9BACL</name>
<feature type="transmembrane region" description="Helical" evidence="5">
    <location>
        <begin position="359"/>
        <end position="379"/>
    </location>
</feature>
<dbReference type="InterPro" id="IPR051533">
    <property type="entry name" value="WaaL-like"/>
</dbReference>
<feature type="transmembrane region" description="Helical" evidence="5">
    <location>
        <begin position="85"/>
        <end position="106"/>
    </location>
</feature>
<dbReference type="STRING" id="1174501.SAMN05216192_1137"/>
<evidence type="ECO:0000256" key="1">
    <source>
        <dbReference type="ARBA" id="ARBA00004141"/>
    </source>
</evidence>
<evidence type="ECO:0000313" key="7">
    <source>
        <dbReference type="EMBL" id="SDJ18764.1"/>
    </source>
</evidence>
<protein>
    <submittedName>
        <fullName evidence="7">O-antigen ligase</fullName>
    </submittedName>
</protein>
<feature type="transmembrane region" description="Helical" evidence="5">
    <location>
        <begin position="188"/>
        <end position="216"/>
    </location>
</feature>
<feature type="transmembrane region" description="Helical" evidence="5">
    <location>
        <begin position="228"/>
        <end position="250"/>
    </location>
</feature>
<keyword evidence="8" id="KW-1185">Reference proteome</keyword>
<dbReference type="AlphaFoldDB" id="A0A1G8RNX1"/>
<sequence>MILKGIARKKFNILNIGIFLIPFQYLIEDKIFALILIGISILGLIRLIKYNSKFIKSSGFNTGYTMLLLYGLVSTFFSKDISSTYSILIMVIPFLFYSYILSWYVMEHNDQIFNKVKNAFGTFLVSTIIVSFLAVISDIQGFNKYTRIGAELFGNQYTMFIYYLMISLCIAIWLLYQQKMTTKKQVIIVIIAFLFFICVSSGIRKAILIPIVFGLLYMFFNSQSKKKLLIGLIKILVALIMLIIAFRLLMYNEYFSSTAGRRLESFISGLQGKESDNSFNVRRLLLESAIRCFYEYPIFGYGFGAFRDYAERTIGIRLYAHNNYVELLASTGIIGFGIYYASIVLMLKKCYTRFKLTKNSIHLFAIVFIFSLLINDFGAVTYLSLPYICFLSLISCLCNIKVQVEERLSKVSKI</sequence>
<evidence type="ECO:0000256" key="2">
    <source>
        <dbReference type="ARBA" id="ARBA00022692"/>
    </source>
</evidence>
<keyword evidence="3 5" id="KW-1133">Transmembrane helix</keyword>
<organism evidence="7 8">
    <name type="scientific">Paenibacillus typhae</name>
    <dbReference type="NCBI Taxonomy" id="1174501"/>
    <lineage>
        <taxon>Bacteria</taxon>
        <taxon>Bacillati</taxon>
        <taxon>Bacillota</taxon>
        <taxon>Bacilli</taxon>
        <taxon>Bacillales</taxon>
        <taxon>Paenibacillaceae</taxon>
        <taxon>Paenibacillus</taxon>
    </lineage>
</organism>
<gene>
    <name evidence="7" type="ORF">SAMN05216192_1137</name>
</gene>
<evidence type="ECO:0000256" key="5">
    <source>
        <dbReference type="SAM" id="Phobius"/>
    </source>
</evidence>
<dbReference type="PANTHER" id="PTHR37422:SF17">
    <property type="entry name" value="O-ANTIGEN LIGASE"/>
    <property type="match status" value="1"/>
</dbReference>
<evidence type="ECO:0000256" key="3">
    <source>
        <dbReference type="ARBA" id="ARBA00022989"/>
    </source>
</evidence>
<dbReference type="EMBL" id="FNDX01000013">
    <property type="protein sequence ID" value="SDJ18764.1"/>
    <property type="molecule type" value="Genomic_DNA"/>
</dbReference>
<feature type="transmembrane region" description="Helical" evidence="5">
    <location>
        <begin position="31"/>
        <end position="48"/>
    </location>
</feature>
<evidence type="ECO:0000256" key="4">
    <source>
        <dbReference type="ARBA" id="ARBA00023136"/>
    </source>
</evidence>
<feature type="transmembrane region" description="Helical" evidence="5">
    <location>
        <begin position="327"/>
        <end position="347"/>
    </location>
</feature>
<dbReference type="InterPro" id="IPR007016">
    <property type="entry name" value="O-antigen_ligase-rel_domated"/>
</dbReference>
<feature type="domain" description="O-antigen ligase-related" evidence="6">
    <location>
        <begin position="190"/>
        <end position="339"/>
    </location>
</feature>
<feature type="transmembrane region" description="Helical" evidence="5">
    <location>
        <begin position="54"/>
        <end position="73"/>
    </location>
</feature>
<reference evidence="8" key="1">
    <citation type="submission" date="2016-10" db="EMBL/GenBank/DDBJ databases">
        <authorList>
            <person name="Varghese N."/>
            <person name="Submissions S."/>
        </authorList>
    </citation>
    <scope>NUCLEOTIDE SEQUENCE [LARGE SCALE GENOMIC DNA]</scope>
    <source>
        <strain evidence="8">CGMCC 1.11012</strain>
    </source>
</reference>
<feature type="transmembrane region" description="Helical" evidence="5">
    <location>
        <begin position="118"/>
        <end position="136"/>
    </location>
</feature>
<proteinExistence type="predicted"/>
<dbReference type="Pfam" id="PF04932">
    <property type="entry name" value="Wzy_C"/>
    <property type="match status" value="1"/>
</dbReference>